<gene>
    <name evidence="1" type="ORF">QFC21_006395</name>
</gene>
<dbReference type="Proteomes" id="UP001227268">
    <property type="component" value="Unassembled WGS sequence"/>
</dbReference>
<evidence type="ECO:0000313" key="1">
    <source>
        <dbReference type="EMBL" id="KAJ9093554.1"/>
    </source>
</evidence>
<reference evidence="1" key="1">
    <citation type="submission" date="2023-04" db="EMBL/GenBank/DDBJ databases">
        <title>Draft Genome sequencing of Naganishia species isolated from polar environments using Oxford Nanopore Technology.</title>
        <authorList>
            <person name="Leo P."/>
            <person name="Venkateswaran K."/>
        </authorList>
    </citation>
    <scope>NUCLEOTIDE SEQUENCE</scope>
    <source>
        <strain evidence="1">MNA-CCFEE 5423</strain>
    </source>
</reference>
<sequence length="158" mass="16697">MRSSTIISTIAVVALGASAAPAPAEKMEARTLDFLAQAITTAITTVENYMLFPACMWVGVSSNPGYAVYKGWDNNAANVNGGQNPGSNLKACEVQCNNLATCTGTVLNNNYCYSKNNVYLKENFNQNSASVLALKGTCAGQYATGTVPDIMNKACCWS</sequence>
<dbReference type="EMBL" id="JASBWT010000030">
    <property type="protein sequence ID" value="KAJ9093554.1"/>
    <property type="molecule type" value="Genomic_DNA"/>
</dbReference>
<name>A0ACC2V3I8_9TREE</name>
<protein>
    <submittedName>
        <fullName evidence="1">Uncharacterized protein</fullName>
    </submittedName>
</protein>
<evidence type="ECO:0000313" key="2">
    <source>
        <dbReference type="Proteomes" id="UP001227268"/>
    </source>
</evidence>
<proteinExistence type="predicted"/>
<keyword evidence="2" id="KW-1185">Reference proteome</keyword>
<accession>A0ACC2V3I8</accession>
<comment type="caution">
    <text evidence="1">The sequence shown here is derived from an EMBL/GenBank/DDBJ whole genome shotgun (WGS) entry which is preliminary data.</text>
</comment>
<organism evidence="1 2">
    <name type="scientific">Naganishia friedmannii</name>
    <dbReference type="NCBI Taxonomy" id="89922"/>
    <lineage>
        <taxon>Eukaryota</taxon>
        <taxon>Fungi</taxon>
        <taxon>Dikarya</taxon>
        <taxon>Basidiomycota</taxon>
        <taxon>Agaricomycotina</taxon>
        <taxon>Tremellomycetes</taxon>
        <taxon>Filobasidiales</taxon>
        <taxon>Filobasidiaceae</taxon>
        <taxon>Naganishia</taxon>
    </lineage>
</organism>